<accession>A0A0C3ESL9</accession>
<dbReference type="InterPro" id="IPR045340">
    <property type="entry name" value="DUF6533"/>
</dbReference>
<sequence length="329" mass="37059">MSICLLAWASFSTLTSTLTDKPSLTSAHGSRWSELLTQVMSQLSYVQFASQQTAINRVEVAFVVVLLYDHALTLGEEVEYIWKQKMNIGKLLFFLNRYIPMIDQLILVNANVNTEIQDNKVCLALFQVNNWMSIFSTIVIDVMMLLRTWALWERSRVVLIFLSVLLVVCILASSGSLLYFSLTVFAIPNISTISPCDVAFPRPDFLYIIWVSLSVFDSAIMIMTLIKILPALQSNVPMPLRAQFLKDGIPYFIMIFFASLANIIMIRAAPGILRTMLIPSYPVIISTLGSRLVLNLRGSLLCQADDEEQTAIKLDTLVFGGEMEIQQHQ</sequence>
<dbReference type="HOGENOM" id="CLU_035509_2_2_1"/>
<gene>
    <name evidence="4" type="ORF">PILCRDRAFT_827122</name>
</gene>
<dbReference type="InParanoid" id="A0A0C3ESL9"/>
<keyword evidence="1" id="KW-0472">Membrane</keyword>
<feature type="transmembrane region" description="Helical" evidence="1">
    <location>
        <begin position="131"/>
        <end position="150"/>
    </location>
</feature>
<evidence type="ECO:0000256" key="2">
    <source>
        <dbReference type="SAM" id="SignalP"/>
    </source>
</evidence>
<keyword evidence="5" id="KW-1185">Reference proteome</keyword>
<evidence type="ECO:0000313" key="4">
    <source>
        <dbReference type="EMBL" id="KIM75570.1"/>
    </source>
</evidence>
<proteinExistence type="predicted"/>
<feature type="domain" description="DUF6533" evidence="3">
    <location>
        <begin position="59"/>
        <end position="102"/>
    </location>
</feature>
<dbReference type="Pfam" id="PF20151">
    <property type="entry name" value="DUF6533"/>
    <property type="match status" value="1"/>
</dbReference>
<feature type="transmembrane region" description="Helical" evidence="1">
    <location>
        <begin position="207"/>
        <end position="229"/>
    </location>
</feature>
<evidence type="ECO:0000313" key="5">
    <source>
        <dbReference type="Proteomes" id="UP000054166"/>
    </source>
</evidence>
<evidence type="ECO:0000256" key="1">
    <source>
        <dbReference type="SAM" id="Phobius"/>
    </source>
</evidence>
<reference evidence="5" key="2">
    <citation type="submission" date="2015-01" db="EMBL/GenBank/DDBJ databases">
        <title>Evolutionary Origins and Diversification of the Mycorrhizal Mutualists.</title>
        <authorList>
            <consortium name="DOE Joint Genome Institute"/>
            <consortium name="Mycorrhizal Genomics Consortium"/>
            <person name="Kohler A."/>
            <person name="Kuo A."/>
            <person name="Nagy L.G."/>
            <person name="Floudas D."/>
            <person name="Copeland A."/>
            <person name="Barry K.W."/>
            <person name="Cichocki N."/>
            <person name="Veneault-Fourrey C."/>
            <person name="LaButti K."/>
            <person name="Lindquist E.A."/>
            <person name="Lipzen A."/>
            <person name="Lundell T."/>
            <person name="Morin E."/>
            <person name="Murat C."/>
            <person name="Riley R."/>
            <person name="Ohm R."/>
            <person name="Sun H."/>
            <person name="Tunlid A."/>
            <person name="Henrissat B."/>
            <person name="Grigoriev I.V."/>
            <person name="Hibbett D.S."/>
            <person name="Martin F."/>
        </authorList>
    </citation>
    <scope>NUCLEOTIDE SEQUENCE [LARGE SCALE GENOMIC DNA]</scope>
    <source>
        <strain evidence="5">F 1598</strain>
    </source>
</reference>
<protein>
    <recommendedName>
        <fullName evidence="3">DUF6533 domain-containing protein</fullName>
    </recommendedName>
</protein>
<keyword evidence="1" id="KW-1133">Transmembrane helix</keyword>
<reference evidence="4 5" key="1">
    <citation type="submission" date="2014-04" db="EMBL/GenBank/DDBJ databases">
        <authorList>
            <consortium name="DOE Joint Genome Institute"/>
            <person name="Kuo A."/>
            <person name="Tarkka M."/>
            <person name="Buscot F."/>
            <person name="Kohler A."/>
            <person name="Nagy L.G."/>
            <person name="Floudas D."/>
            <person name="Copeland A."/>
            <person name="Barry K.W."/>
            <person name="Cichocki N."/>
            <person name="Veneault-Fourrey C."/>
            <person name="LaButti K."/>
            <person name="Lindquist E.A."/>
            <person name="Lipzen A."/>
            <person name="Lundell T."/>
            <person name="Morin E."/>
            <person name="Murat C."/>
            <person name="Sun H."/>
            <person name="Tunlid A."/>
            <person name="Henrissat B."/>
            <person name="Grigoriev I.V."/>
            <person name="Hibbett D.S."/>
            <person name="Martin F."/>
            <person name="Nordberg H.P."/>
            <person name="Cantor M.N."/>
            <person name="Hua S.X."/>
        </authorList>
    </citation>
    <scope>NUCLEOTIDE SEQUENCE [LARGE SCALE GENOMIC DNA]</scope>
    <source>
        <strain evidence="4 5">F 1598</strain>
    </source>
</reference>
<feature type="transmembrane region" description="Helical" evidence="1">
    <location>
        <begin position="157"/>
        <end position="187"/>
    </location>
</feature>
<dbReference type="OrthoDB" id="2745134at2759"/>
<dbReference type="Proteomes" id="UP000054166">
    <property type="component" value="Unassembled WGS sequence"/>
</dbReference>
<feature type="transmembrane region" description="Helical" evidence="1">
    <location>
        <begin position="249"/>
        <end position="270"/>
    </location>
</feature>
<feature type="chain" id="PRO_5002164117" description="DUF6533 domain-containing protein" evidence="2">
    <location>
        <begin position="20"/>
        <end position="329"/>
    </location>
</feature>
<dbReference type="AlphaFoldDB" id="A0A0C3ESL9"/>
<evidence type="ECO:0000259" key="3">
    <source>
        <dbReference type="Pfam" id="PF20151"/>
    </source>
</evidence>
<organism evidence="4 5">
    <name type="scientific">Piloderma croceum (strain F 1598)</name>
    <dbReference type="NCBI Taxonomy" id="765440"/>
    <lineage>
        <taxon>Eukaryota</taxon>
        <taxon>Fungi</taxon>
        <taxon>Dikarya</taxon>
        <taxon>Basidiomycota</taxon>
        <taxon>Agaricomycotina</taxon>
        <taxon>Agaricomycetes</taxon>
        <taxon>Agaricomycetidae</taxon>
        <taxon>Atheliales</taxon>
        <taxon>Atheliaceae</taxon>
        <taxon>Piloderma</taxon>
    </lineage>
</organism>
<keyword evidence="1" id="KW-0812">Transmembrane</keyword>
<keyword evidence="2" id="KW-0732">Signal</keyword>
<dbReference type="EMBL" id="KN833045">
    <property type="protein sequence ID" value="KIM75570.1"/>
    <property type="molecule type" value="Genomic_DNA"/>
</dbReference>
<feature type="signal peptide" evidence="2">
    <location>
        <begin position="1"/>
        <end position="19"/>
    </location>
</feature>
<name>A0A0C3ESL9_PILCF</name>